<dbReference type="GO" id="GO:0008233">
    <property type="term" value="F:peptidase activity"/>
    <property type="evidence" value="ECO:0007669"/>
    <property type="project" value="UniProtKB-KW"/>
</dbReference>
<sequence length="499" mass="56808">MVSLGTVISYCFFRWVFDIKLGLLPLKKDILDLWMPIILPWISVLIWLRKRIRLLRIRGKGGDGYFGYQFAMVAAIAAPLVVSQEYVDKISYDLIEVNSVSDISKIKGGKYFKVNSFDVEDNASLFHVTVRTTGKYNGTLNFNLFYATPLRGSTSVWHCVEYKRTINNNLSKQRKNLEYSNFLDRSSKEFNTYNFYAVTYFEKLAISKERDGFVNAVEKEYPGVNANNQIFLAPKIVAFKNKNYNSLRNTVVTFLIGALIILIMIILPKIDKNELNRFKRNKPLKDDDFKDFLEFLNPIGAYKGGAVLIFLNIIVFLVMIFIGLDFVSPTTKELLDIGGNRRQEILNGEYWRLLSSNFIHIGVFHLFQNLLGLVFSIVFLENLIGYMKFILVYIVCGIFASLASIYWHEDVVSVGASGAIFGLFGVMLAFAVFKIFSDYMRKFVGIFLGLVIGLSLLFGMVKSVDNAAHIGGLISGFVIGAIFVFANKEQLRIKEKKEF</sequence>
<feature type="transmembrane region" description="Helical" evidence="7">
    <location>
        <begin position="358"/>
        <end position="380"/>
    </location>
</feature>
<gene>
    <name evidence="9" type="ORF">SAMN04488009_3491</name>
</gene>
<evidence type="ECO:0000256" key="1">
    <source>
        <dbReference type="ARBA" id="ARBA00004141"/>
    </source>
</evidence>
<comment type="subcellular location">
    <subcellularLocation>
        <location evidence="1">Membrane</location>
        <topology evidence="1">Multi-pass membrane protein</topology>
    </subcellularLocation>
</comment>
<evidence type="ECO:0000256" key="2">
    <source>
        <dbReference type="ARBA" id="ARBA00009045"/>
    </source>
</evidence>
<evidence type="ECO:0000313" key="10">
    <source>
        <dbReference type="Proteomes" id="UP000198337"/>
    </source>
</evidence>
<feature type="transmembrane region" description="Helical" evidence="7">
    <location>
        <begin position="443"/>
        <end position="461"/>
    </location>
</feature>
<dbReference type="PANTHER" id="PTHR43731">
    <property type="entry name" value="RHOMBOID PROTEASE"/>
    <property type="match status" value="1"/>
</dbReference>
<keyword evidence="5 7" id="KW-1133">Transmembrane helix</keyword>
<keyword evidence="9" id="KW-0645">Protease</keyword>
<keyword evidence="10" id="KW-1185">Reference proteome</keyword>
<feature type="transmembrane region" description="Helical" evidence="7">
    <location>
        <begin position="251"/>
        <end position="270"/>
    </location>
</feature>
<evidence type="ECO:0000256" key="5">
    <source>
        <dbReference type="ARBA" id="ARBA00022989"/>
    </source>
</evidence>
<proteinExistence type="inferred from homology"/>
<dbReference type="InterPro" id="IPR035952">
    <property type="entry name" value="Rhomboid-like_sf"/>
</dbReference>
<evidence type="ECO:0000256" key="4">
    <source>
        <dbReference type="ARBA" id="ARBA00022801"/>
    </source>
</evidence>
<keyword evidence="4" id="KW-0378">Hydrolase</keyword>
<evidence type="ECO:0000313" key="9">
    <source>
        <dbReference type="EMBL" id="SNR73357.1"/>
    </source>
</evidence>
<dbReference type="InterPro" id="IPR022764">
    <property type="entry name" value="Peptidase_S54_rhomboid_dom"/>
</dbReference>
<dbReference type="Gene3D" id="1.20.1540.10">
    <property type="entry name" value="Rhomboid-like"/>
    <property type="match status" value="1"/>
</dbReference>
<dbReference type="PANTHER" id="PTHR43731:SF14">
    <property type="entry name" value="PRESENILIN-ASSOCIATED RHOMBOID-LIKE PROTEIN, MITOCHONDRIAL"/>
    <property type="match status" value="1"/>
</dbReference>
<accession>A0ABY1SL28</accession>
<dbReference type="Pfam" id="PF01694">
    <property type="entry name" value="Rhomboid"/>
    <property type="match status" value="1"/>
</dbReference>
<dbReference type="EMBL" id="FZNV01000007">
    <property type="protein sequence ID" value="SNR73357.1"/>
    <property type="molecule type" value="Genomic_DNA"/>
</dbReference>
<evidence type="ECO:0000256" key="6">
    <source>
        <dbReference type="ARBA" id="ARBA00023136"/>
    </source>
</evidence>
<feature type="transmembrane region" description="Helical" evidence="7">
    <location>
        <begin position="64"/>
        <end position="82"/>
    </location>
</feature>
<organism evidence="9 10">
    <name type="scientific">Maribacter sedimenticola</name>
    <dbReference type="NCBI Taxonomy" id="228956"/>
    <lineage>
        <taxon>Bacteria</taxon>
        <taxon>Pseudomonadati</taxon>
        <taxon>Bacteroidota</taxon>
        <taxon>Flavobacteriia</taxon>
        <taxon>Flavobacteriales</taxon>
        <taxon>Flavobacteriaceae</taxon>
        <taxon>Maribacter</taxon>
    </lineage>
</organism>
<dbReference type="GO" id="GO:0006508">
    <property type="term" value="P:proteolysis"/>
    <property type="evidence" value="ECO:0007669"/>
    <property type="project" value="UniProtKB-KW"/>
</dbReference>
<evidence type="ECO:0000259" key="8">
    <source>
        <dbReference type="Pfam" id="PF01694"/>
    </source>
</evidence>
<feature type="transmembrane region" description="Helical" evidence="7">
    <location>
        <begin position="389"/>
        <end position="408"/>
    </location>
</feature>
<dbReference type="SUPFAM" id="SSF144091">
    <property type="entry name" value="Rhomboid-like"/>
    <property type="match status" value="1"/>
</dbReference>
<keyword evidence="6 7" id="KW-0472">Membrane</keyword>
<comment type="caution">
    <text evidence="9">The sequence shown here is derived from an EMBL/GenBank/DDBJ whole genome shotgun (WGS) entry which is preliminary data.</text>
</comment>
<comment type="similarity">
    <text evidence="2">Belongs to the peptidase S54 family.</text>
</comment>
<feature type="transmembrane region" description="Helical" evidence="7">
    <location>
        <begin position="33"/>
        <end position="52"/>
    </location>
</feature>
<evidence type="ECO:0000256" key="3">
    <source>
        <dbReference type="ARBA" id="ARBA00022692"/>
    </source>
</evidence>
<reference evidence="9 10" key="1">
    <citation type="submission" date="2017-06" db="EMBL/GenBank/DDBJ databases">
        <authorList>
            <person name="Varghese N."/>
            <person name="Submissions S."/>
        </authorList>
    </citation>
    <scope>NUCLEOTIDE SEQUENCE [LARGE SCALE GENOMIC DNA]</scope>
    <source>
        <strain evidence="9 10">DSM 19840</strain>
    </source>
</reference>
<dbReference type="Proteomes" id="UP000198337">
    <property type="component" value="Unassembled WGS sequence"/>
</dbReference>
<evidence type="ECO:0000256" key="7">
    <source>
        <dbReference type="SAM" id="Phobius"/>
    </source>
</evidence>
<name>A0ABY1SL28_9FLAO</name>
<dbReference type="InterPro" id="IPR050925">
    <property type="entry name" value="Rhomboid_protease_S54"/>
</dbReference>
<protein>
    <submittedName>
        <fullName evidence="9">Rhomboid protease GluP</fullName>
    </submittedName>
</protein>
<feature type="domain" description="Peptidase S54 rhomboid" evidence="8">
    <location>
        <begin position="348"/>
        <end position="483"/>
    </location>
</feature>
<feature type="transmembrane region" description="Helical" evidence="7">
    <location>
        <begin position="414"/>
        <end position="436"/>
    </location>
</feature>
<keyword evidence="3 7" id="KW-0812">Transmembrane</keyword>
<feature type="transmembrane region" description="Helical" evidence="7">
    <location>
        <begin position="305"/>
        <end position="324"/>
    </location>
</feature>
<feature type="transmembrane region" description="Helical" evidence="7">
    <location>
        <begin position="467"/>
        <end position="486"/>
    </location>
</feature>
<dbReference type="RefSeq" id="WP_143815221.1">
    <property type="nucleotide sequence ID" value="NZ_FZNV01000007.1"/>
</dbReference>